<dbReference type="GeneID" id="4782480"/>
<dbReference type="Proteomes" id="UP000002593">
    <property type="component" value="Chromosome"/>
</dbReference>
<accession>A2BMT0</accession>
<gene>
    <name evidence="1" type="ordered locus">Hbut_1467</name>
</gene>
<dbReference type="eggNOG" id="arCOG00491">
    <property type="taxonomic scope" value="Archaea"/>
</dbReference>
<dbReference type="HOGENOM" id="CLU_159745_0_0_2"/>
<proteinExistence type="predicted"/>
<protein>
    <submittedName>
        <fullName evidence="1">Uncharacterized protein</fullName>
    </submittedName>
</protein>
<reference evidence="1 2" key="1">
    <citation type="journal article" date="2007" name="Archaea">
        <title>The genome of Hyperthermus butylicus: a sulfur-reducing, peptide fermenting, neutrophilic Crenarchaeote growing up to 108 degrees C.</title>
        <authorList>
            <person name="Brugger K."/>
            <person name="Chen L."/>
            <person name="Stark M."/>
            <person name="Zibat A."/>
            <person name="Redder P."/>
            <person name="Ruepp A."/>
            <person name="Awayez M."/>
            <person name="She Q."/>
            <person name="Garrett R.A."/>
            <person name="Klenk H.P."/>
        </authorList>
    </citation>
    <scope>NUCLEOTIDE SEQUENCE [LARGE SCALE GENOMIC DNA]</scope>
    <source>
        <strain evidence="2">DSM 5456 / JCM 9403 / PLM1-5</strain>
    </source>
</reference>
<dbReference type="EMBL" id="CP000493">
    <property type="protein sequence ID" value="ABM81291.1"/>
    <property type="molecule type" value="Genomic_DNA"/>
</dbReference>
<dbReference type="EnsemblBacteria" id="ABM81291">
    <property type="protein sequence ID" value="ABM81291"/>
    <property type="gene ID" value="Hbut_1467"/>
</dbReference>
<sequence>MGRGGGERGARRRPMFATGEIVGDYEPLYLYWQEAGGRAEEAVLSGGDFEVLRRLVEEEGVSRLDEVLERLASHFASRIDARAARKALEKYYGVEVSEEEAARRIAGILAGWLVEAAGELGMYRLRKRWEKG</sequence>
<name>A2BMT0_HYPBU</name>
<dbReference type="OrthoDB" id="21312at2157"/>
<evidence type="ECO:0000313" key="1">
    <source>
        <dbReference type="EMBL" id="ABM81291.1"/>
    </source>
</evidence>
<dbReference type="RefSeq" id="WP_011822609.1">
    <property type="nucleotide sequence ID" value="NC_008818.1"/>
</dbReference>
<evidence type="ECO:0000313" key="2">
    <source>
        <dbReference type="Proteomes" id="UP000002593"/>
    </source>
</evidence>
<dbReference type="AlphaFoldDB" id="A2BMT0"/>
<organism evidence="1 2">
    <name type="scientific">Hyperthermus butylicus (strain DSM 5456 / JCM 9403 / PLM1-5)</name>
    <dbReference type="NCBI Taxonomy" id="415426"/>
    <lineage>
        <taxon>Archaea</taxon>
        <taxon>Thermoproteota</taxon>
        <taxon>Thermoprotei</taxon>
        <taxon>Desulfurococcales</taxon>
        <taxon>Pyrodictiaceae</taxon>
        <taxon>Hyperthermus</taxon>
    </lineage>
</organism>
<dbReference type="KEGG" id="hbu:Hbut_1467"/>
<keyword evidence="2" id="KW-1185">Reference proteome</keyword>
<dbReference type="STRING" id="415426.Hbut_1467"/>